<dbReference type="FunFam" id="3.40.190.10:FF:000008">
    <property type="entry name" value="ATP phosphoribosyltransferase"/>
    <property type="match status" value="1"/>
</dbReference>
<evidence type="ECO:0000256" key="14">
    <source>
        <dbReference type="ARBA" id="ARBA00023102"/>
    </source>
</evidence>
<evidence type="ECO:0000256" key="16">
    <source>
        <dbReference type="HAMAP-Rule" id="MF_01018"/>
    </source>
</evidence>
<dbReference type="Proteomes" id="UP000886743">
    <property type="component" value="Unassembled WGS sequence"/>
</dbReference>
<evidence type="ECO:0000256" key="7">
    <source>
        <dbReference type="ARBA" id="ARBA00020998"/>
    </source>
</evidence>
<dbReference type="EMBL" id="DVOF01000234">
    <property type="protein sequence ID" value="HIV03453.1"/>
    <property type="molecule type" value="Genomic_DNA"/>
</dbReference>
<keyword evidence="14 16" id="KW-0368">Histidine biosynthesis</keyword>
<evidence type="ECO:0000259" key="17">
    <source>
        <dbReference type="Pfam" id="PF01634"/>
    </source>
</evidence>
<dbReference type="InterPro" id="IPR013820">
    <property type="entry name" value="ATP_PRibTrfase_cat"/>
</dbReference>
<keyword evidence="10 16" id="KW-0328">Glycosyltransferase</keyword>
<gene>
    <name evidence="16" type="primary">hisG</name>
    <name evidence="18" type="ORF">IAC74_07745</name>
</gene>
<feature type="domain" description="ATP phosphoribosyltransferase catalytic" evidence="17">
    <location>
        <begin position="53"/>
        <end position="207"/>
    </location>
</feature>
<comment type="similarity">
    <text evidence="4 16">Belongs to the ATP phosphoribosyltransferase family. Short subfamily.</text>
</comment>
<keyword evidence="11 16" id="KW-0808">Transferase</keyword>
<keyword evidence="9 16" id="KW-0028">Amino-acid biosynthesis</keyword>
<protein>
    <recommendedName>
        <fullName evidence="7 16">ATP phosphoribosyltransferase</fullName>
        <shortName evidence="16">ATP-PRT</shortName>
        <shortName evidence="16">ATP-PRTase</shortName>
        <ecNumber evidence="6 16">2.4.2.17</ecNumber>
    </recommendedName>
</protein>
<evidence type="ECO:0000256" key="13">
    <source>
        <dbReference type="ARBA" id="ARBA00022840"/>
    </source>
</evidence>
<dbReference type="InterPro" id="IPR024893">
    <property type="entry name" value="ATP_PRibTrfase_HisG_short"/>
</dbReference>
<evidence type="ECO:0000256" key="6">
    <source>
        <dbReference type="ARBA" id="ARBA00011946"/>
    </source>
</evidence>
<evidence type="ECO:0000313" key="18">
    <source>
        <dbReference type="EMBL" id="HIV03453.1"/>
    </source>
</evidence>
<name>A0A9D1NJ78_9FIRM</name>
<comment type="subunit">
    <text evidence="5 16">Heteromultimer composed of HisG and HisZ subunits.</text>
</comment>
<comment type="subcellular location">
    <subcellularLocation>
        <location evidence="2 16">Cytoplasm</location>
    </subcellularLocation>
</comment>
<accession>A0A9D1NJ78</accession>
<evidence type="ECO:0000313" key="19">
    <source>
        <dbReference type="Proteomes" id="UP000886743"/>
    </source>
</evidence>
<comment type="domain">
    <text evidence="16">Lacks the C-terminal regulatory region which is replaced by HisZ.</text>
</comment>
<reference evidence="18" key="2">
    <citation type="journal article" date="2021" name="PeerJ">
        <title>Extensive microbial diversity within the chicken gut microbiome revealed by metagenomics and culture.</title>
        <authorList>
            <person name="Gilroy R."/>
            <person name="Ravi A."/>
            <person name="Getino M."/>
            <person name="Pursley I."/>
            <person name="Horton D.L."/>
            <person name="Alikhan N.F."/>
            <person name="Baker D."/>
            <person name="Gharbi K."/>
            <person name="Hall N."/>
            <person name="Watson M."/>
            <person name="Adriaenssens E.M."/>
            <person name="Foster-Nyarko E."/>
            <person name="Jarju S."/>
            <person name="Secka A."/>
            <person name="Antonio M."/>
            <person name="Oren A."/>
            <person name="Chaudhuri R.R."/>
            <person name="La Ragione R."/>
            <person name="Hildebrand F."/>
            <person name="Pallen M.J."/>
        </authorList>
    </citation>
    <scope>NUCLEOTIDE SEQUENCE</scope>
    <source>
        <strain evidence="18">4920</strain>
    </source>
</reference>
<proteinExistence type="inferred from homology"/>
<evidence type="ECO:0000256" key="2">
    <source>
        <dbReference type="ARBA" id="ARBA00004496"/>
    </source>
</evidence>
<evidence type="ECO:0000256" key="4">
    <source>
        <dbReference type="ARBA" id="ARBA00009489"/>
    </source>
</evidence>
<dbReference type="FunFam" id="3.40.190.10:FF:000011">
    <property type="entry name" value="ATP phosphoribosyltransferase"/>
    <property type="match status" value="1"/>
</dbReference>
<evidence type="ECO:0000256" key="12">
    <source>
        <dbReference type="ARBA" id="ARBA00022741"/>
    </source>
</evidence>
<evidence type="ECO:0000256" key="3">
    <source>
        <dbReference type="ARBA" id="ARBA00004667"/>
    </source>
</evidence>
<evidence type="ECO:0000256" key="11">
    <source>
        <dbReference type="ARBA" id="ARBA00022679"/>
    </source>
</evidence>
<dbReference type="NCBIfam" id="TIGR00070">
    <property type="entry name" value="hisG"/>
    <property type="match status" value="1"/>
</dbReference>
<evidence type="ECO:0000256" key="5">
    <source>
        <dbReference type="ARBA" id="ARBA00011496"/>
    </source>
</evidence>
<dbReference type="PANTHER" id="PTHR21403">
    <property type="entry name" value="ATP PHOSPHORIBOSYLTRANSFERASE ATP-PRTASE"/>
    <property type="match status" value="1"/>
</dbReference>
<dbReference type="PROSITE" id="PS01316">
    <property type="entry name" value="ATP_P_PHORIBOSYLTR"/>
    <property type="match status" value="1"/>
</dbReference>
<dbReference type="GO" id="GO:0003879">
    <property type="term" value="F:ATP phosphoribosyltransferase activity"/>
    <property type="evidence" value="ECO:0007669"/>
    <property type="project" value="UniProtKB-UniRule"/>
</dbReference>
<dbReference type="EC" id="2.4.2.17" evidence="6 16"/>
<evidence type="ECO:0000256" key="15">
    <source>
        <dbReference type="ARBA" id="ARBA00024861"/>
    </source>
</evidence>
<dbReference type="AlphaFoldDB" id="A0A9D1NJ78"/>
<dbReference type="InterPro" id="IPR018198">
    <property type="entry name" value="ATP_PRibTrfase_CS"/>
</dbReference>
<dbReference type="SUPFAM" id="SSF53850">
    <property type="entry name" value="Periplasmic binding protein-like II"/>
    <property type="match status" value="1"/>
</dbReference>
<keyword evidence="12 16" id="KW-0547">Nucleotide-binding</keyword>
<keyword evidence="8 16" id="KW-0963">Cytoplasm</keyword>
<dbReference type="CDD" id="cd13595">
    <property type="entry name" value="PBP2_HisGs"/>
    <property type="match status" value="1"/>
</dbReference>
<sequence>MKYLTIALAKGRLAEISMDLFLKIGLDCSEMKQKTRKLIFTDEANKVKFILVKASDVPTYVEYGAADIGIVGKDTLLEEGRNLYEMINLGVGKCRMCVCGPEEMRGRLDTMNNLRVASKFTNIARNYFFREKGRTVEIIKLHGSVELAPLTGLSEVIVDIVESGRTLAENGLTVLEEVCDISARFVVNRVSMKMERERILSIVEKLRAVMEQEGLGNEAISGN</sequence>
<comment type="caution">
    <text evidence="18">The sequence shown here is derived from an EMBL/GenBank/DDBJ whole genome shotgun (WGS) entry which is preliminary data.</text>
</comment>
<evidence type="ECO:0000256" key="9">
    <source>
        <dbReference type="ARBA" id="ARBA00022605"/>
    </source>
</evidence>
<dbReference type="Gene3D" id="3.40.190.10">
    <property type="entry name" value="Periplasmic binding protein-like II"/>
    <property type="match status" value="2"/>
</dbReference>
<dbReference type="PANTHER" id="PTHR21403:SF8">
    <property type="entry name" value="ATP PHOSPHORIBOSYLTRANSFERASE"/>
    <property type="match status" value="1"/>
</dbReference>
<evidence type="ECO:0000256" key="10">
    <source>
        <dbReference type="ARBA" id="ARBA00022676"/>
    </source>
</evidence>
<dbReference type="GO" id="GO:0005737">
    <property type="term" value="C:cytoplasm"/>
    <property type="evidence" value="ECO:0007669"/>
    <property type="project" value="UniProtKB-SubCell"/>
</dbReference>
<evidence type="ECO:0000256" key="8">
    <source>
        <dbReference type="ARBA" id="ARBA00022490"/>
    </source>
</evidence>
<dbReference type="HAMAP" id="MF_01018">
    <property type="entry name" value="HisG_Short"/>
    <property type="match status" value="1"/>
</dbReference>
<dbReference type="InterPro" id="IPR001348">
    <property type="entry name" value="ATP_PRibTrfase_HisG"/>
</dbReference>
<dbReference type="GO" id="GO:0000105">
    <property type="term" value="P:L-histidine biosynthetic process"/>
    <property type="evidence" value="ECO:0007669"/>
    <property type="project" value="UniProtKB-UniRule"/>
</dbReference>
<evidence type="ECO:0000256" key="1">
    <source>
        <dbReference type="ARBA" id="ARBA00000915"/>
    </source>
</evidence>
<organism evidence="18 19">
    <name type="scientific">Candidatus Aphodoplasma excrementigallinarum</name>
    <dbReference type="NCBI Taxonomy" id="2840673"/>
    <lineage>
        <taxon>Bacteria</taxon>
        <taxon>Bacillati</taxon>
        <taxon>Bacillota</taxon>
        <taxon>Clostridia</taxon>
        <taxon>Eubacteriales</taxon>
        <taxon>Candidatus Aphodoplasma</taxon>
    </lineage>
</organism>
<reference evidence="18" key="1">
    <citation type="submission" date="2020-10" db="EMBL/GenBank/DDBJ databases">
        <authorList>
            <person name="Gilroy R."/>
        </authorList>
    </citation>
    <scope>NUCLEOTIDE SEQUENCE</scope>
    <source>
        <strain evidence="18">4920</strain>
    </source>
</reference>
<keyword evidence="13 16" id="KW-0067">ATP-binding</keyword>
<comment type="catalytic activity">
    <reaction evidence="1 16">
        <text>1-(5-phospho-beta-D-ribosyl)-ATP + diphosphate = 5-phospho-alpha-D-ribose 1-diphosphate + ATP</text>
        <dbReference type="Rhea" id="RHEA:18473"/>
        <dbReference type="ChEBI" id="CHEBI:30616"/>
        <dbReference type="ChEBI" id="CHEBI:33019"/>
        <dbReference type="ChEBI" id="CHEBI:58017"/>
        <dbReference type="ChEBI" id="CHEBI:73183"/>
        <dbReference type="EC" id="2.4.2.17"/>
    </reaction>
</comment>
<comment type="pathway">
    <text evidence="3 16">Amino-acid biosynthesis; L-histidine biosynthesis; L-histidine from 5-phospho-alpha-D-ribose 1-diphosphate: step 1/9.</text>
</comment>
<comment type="function">
    <text evidence="15 16">Catalyzes the condensation of ATP and 5-phosphoribose 1-diphosphate to form N'-(5'-phosphoribosyl)-ATP (PR-ATP). Has a crucial role in the pathway because the rate of histidine biosynthesis seems to be controlled primarily by regulation of HisG enzymatic activity.</text>
</comment>
<dbReference type="GO" id="GO:0005524">
    <property type="term" value="F:ATP binding"/>
    <property type="evidence" value="ECO:0007669"/>
    <property type="project" value="UniProtKB-KW"/>
</dbReference>
<dbReference type="Pfam" id="PF01634">
    <property type="entry name" value="HisG"/>
    <property type="match status" value="1"/>
</dbReference>